<dbReference type="EMBL" id="EU016604">
    <property type="protein sequence ID" value="ABZ07608.1"/>
    <property type="molecule type" value="Genomic_DNA"/>
</dbReference>
<dbReference type="GO" id="GO:0046872">
    <property type="term" value="F:metal ion binding"/>
    <property type="evidence" value="ECO:0007669"/>
    <property type="project" value="InterPro"/>
</dbReference>
<gene>
    <name evidence="2" type="ORF">ALOHA_HF4000ANIW137K11ctg4g8</name>
</gene>
<organism evidence="2">
    <name type="scientific">uncultured marine microorganism HF4000_ANIW137K11</name>
    <dbReference type="NCBI Taxonomy" id="455533"/>
    <lineage>
        <taxon>unclassified sequences</taxon>
        <taxon>environmental samples</taxon>
    </lineage>
</organism>
<protein>
    <recommendedName>
        <fullName evidence="1">HMA domain-containing protein</fullName>
    </recommendedName>
</protein>
<accession>B3T4U8</accession>
<dbReference type="InterPro" id="IPR006121">
    <property type="entry name" value="HMA_dom"/>
</dbReference>
<sequence>MRFFGCQIDIRQLHARQLVQGFLDAPGTSRASHAGNGEIQFFQWWLLCHRGNFLIISILHGPLTTPRLDFTMRERRIIQYPTNPQFFNLELFMHTFKVNDMSCNHCVQAITQAAQAVDPQAKVTVDLAGKAVHIDSSADIARFRDAISEAGYTPE</sequence>
<evidence type="ECO:0000313" key="2">
    <source>
        <dbReference type="EMBL" id="ABZ07608.1"/>
    </source>
</evidence>
<dbReference type="Gene3D" id="3.30.70.100">
    <property type="match status" value="1"/>
</dbReference>
<evidence type="ECO:0000259" key="1">
    <source>
        <dbReference type="PROSITE" id="PS50846"/>
    </source>
</evidence>
<dbReference type="AlphaFoldDB" id="B3T4U8"/>
<dbReference type="SUPFAM" id="SSF55008">
    <property type="entry name" value="HMA, heavy metal-associated domain"/>
    <property type="match status" value="1"/>
</dbReference>
<dbReference type="PROSITE" id="PS50846">
    <property type="entry name" value="HMA_2"/>
    <property type="match status" value="1"/>
</dbReference>
<dbReference type="Pfam" id="PF00403">
    <property type="entry name" value="HMA"/>
    <property type="match status" value="1"/>
</dbReference>
<reference evidence="2" key="1">
    <citation type="journal article" date="2008" name="ISME J.">
        <title>Genomic patterns of recombination, clonal divergence and environment in marine microbial populations.</title>
        <authorList>
            <person name="Konstantinidis K.T."/>
            <person name="Delong E.F."/>
        </authorList>
    </citation>
    <scope>NUCLEOTIDE SEQUENCE</scope>
</reference>
<proteinExistence type="predicted"/>
<name>B3T4U8_9ZZZZ</name>
<feature type="domain" description="HMA" evidence="1">
    <location>
        <begin position="92"/>
        <end position="155"/>
    </location>
</feature>
<dbReference type="InterPro" id="IPR036163">
    <property type="entry name" value="HMA_dom_sf"/>
</dbReference>
<dbReference type="CDD" id="cd00371">
    <property type="entry name" value="HMA"/>
    <property type="match status" value="1"/>
</dbReference>